<keyword evidence="4" id="KW-1185">Reference proteome</keyword>
<evidence type="ECO:0000256" key="1">
    <source>
        <dbReference type="SAM" id="MobiDB-lite"/>
    </source>
</evidence>
<dbReference type="Gene3D" id="3.80.10.10">
    <property type="entry name" value="Ribonuclease Inhibitor"/>
    <property type="match status" value="1"/>
</dbReference>
<reference evidence="3 4" key="1">
    <citation type="journal article" date="2023" name="Hortic Res">
        <title>Pangenome of water caltrop reveals structural variations and asymmetric subgenome divergence after allopolyploidization.</title>
        <authorList>
            <person name="Zhang X."/>
            <person name="Chen Y."/>
            <person name="Wang L."/>
            <person name="Yuan Y."/>
            <person name="Fang M."/>
            <person name="Shi L."/>
            <person name="Lu R."/>
            <person name="Comes H.P."/>
            <person name="Ma Y."/>
            <person name="Chen Y."/>
            <person name="Huang G."/>
            <person name="Zhou Y."/>
            <person name="Zheng Z."/>
            <person name="Qiu Y."/>
        </authorList>
    </citation>
    <scope>NUCLEOTIDE SEQUENCE [LARGE SCALE GENOMIC DNA]</scope>
    <source>
        <tissue evidence="3">Roots</tissue>
    </source>
</reference>
<evidence type="ECO:0000313" key="3">
    <source>
        <dbReference type="EMBL" id="KAK4761972.1"/>
    </source>
</evidence>
<evidence type="ECO:0000259" key="2">
    <source>
        <dbReference type="Pfam" id="PF05703"/>
    </source>
</evidence>
<dbReference type="InterPro" id="IPR008546">
    <property type="entry name" value="VAN3-bd-like_auxin_canal"/>
</dbReference>
<organism evidence="3 4">
    <name type="scientific">Trapa incisa</name>
    <dbReference type="NCBI Taxonomy" id="236973"/>
    <lineage>
        <taxon>Eukaryota</taxon>
        <taxon>Viridiplantae</taxon>
        <taxon>Streptophyta</taxon>
        <taxon>Embryophyta</taxon>
        <taxon>Tracheophyta</taxon>
        <taxon>Spermatophyta</taxon>
        <taxon>Magnoliopsida</taxon>
        <taxon>eudicotyledons</taxon>
        <taxon>Gunneridae</taxon>
        <taxon>Pentapetalae</taxon>
        <taxon>rosids</taxon>
        <taxon>malvids</taxon>
        <taxon>Myrtales</taxon>
        <taxon>Lythraceae</taxon>
        <taxon>Trapa</taxon>
    </lineage>
</organism>
<feature type="domain" description="VAN3-binding protein-like auxin canalisation" evidence="2">
    <location>
        <begin position="1"/>
        <end position="51"/>
    </location>
</feature>
<dbReference type="SUPFAM" id="SSF52047">
    <property type="entry name" value="RNI-like"/>
    <property type="match status" value="1"/>
</dbReference>
<dbReference type="Pfam" id="PF05703">
    <property type="entry name" value="Auxin_canalis"/>
    <property type="match status" value="1"/>
</dbReference>
<dbReference type="PANTHER" id="PTHR45752">
    <property type="entry name" value="LEUCINE-RICH REPEAT-CONTAINING"/>
    <property type="match status" value="1"/>
</dbReference>
<proteinExistence type="predicted"/>
<feature type="region of interest" description="Disordered" evidence="1">
    <location>
        <begin position="56"/>
        <end position="77"/>
    </location>
</feature>
<feature type="compositionally biased region" description="Polar residues" evidence="1">
    <location>
        <begin position="63"/>
        <end position="74"/>
    </location>
</feature>
<sequence length="563" mass="62965">MGAKRDHLTSVVSSAVNVRSVGDLMTLTAAAATATLKARTLKEVWNMATVIQPHKTLGVNGNGDHSTNSSNSDEPFQEENFLGVRSRELLAKGSYEDTPNSLEPLKTMQLGEEGRRRSLVLDVSGKSLEFPFSGGRIRRLDLYLYKNEFNFLPRWVGQLQGLKTLKFFATDLVSLKRLHVKIPPPGLEGLALHKLRGLKELELSKGLPWPCVFPLMSEIAQLKCLIKLSVCHFSIRCLPSEIGCLNKLEYLHLSFNKTKSLPNEITSLSTLISLNVSHNKLLELPCDLASLQQMETLDLLPHHPVPSWICCQLDGSDNEVPIEDCSSSSVEMDVYESNIKFRGRILPHKGSCHSSASLLSVSSSSSRSFSARKSSKKWKRSHYLQQKAQQECLNNSRKWKSERHTEDLAMNDAENIELQDEDIIAPNVHIDRTSEIGTLNDDADKVLLSGEVVTENLLDNVVEEKISLESDILIENSSPDFECGNTVEDHNCCQDATDVSSGSYKQDLLKPNVNTKTKRQCDKTLENPKPCKDRRSIDEYVNVSRKYSSISYWGADDFLPDGF</sequence>
<dbReference type="EMBL" id="JAXIOK010000009">
    <property type="protein sequence ID" value="KAK4761972.1"/>
    <property type="molecule type" value="Genomic_DNA"/>
</dbReference>
<dbReference type="AlphaFoldDB" id="A0AAN7Q9L7"/>
<gene>
    <name evidence="3" type="ORF">SAY87_029856</name>
</gene>
<name>A0AAN7Q9L7_9MYRT</name>
<dbReference type="InterPro" id="IPR032675">
    <property type="entry name" value="LRR_dom_sf"/>
</dbReference>
<comment type="caution">
    <text evidence="3">The sequence shown here is derived from an EMBL/GenBank/DDBJ whole genome shotgun (WGS) entry which is preliminary data.</text>
</comment>
<dbReference type="InterPro" id="IPR050715">
    <property type="entry name" value="LRR-SigEffector_domain"/>
</dbReference>
<dbReference type="PROSITE" id="PS51450">
    <property type="entry name" value="LRR"/>
    <property type="match status" value="1"/>
</dbReference>
<dbReference type="Proteomes" id="UP001345219">
    <property type="component" value="Chromosome 23"/>
</dbReference>
<evidence type="ECO:0000313" key="4">
    <source>
        <dbReference type="Proteomes" id="UP001345219"/>
    </source>
</evidence>
<dbReference type="InterPro" id="IPR001611">
    <property type="entry name" value="Leu-rich_rpt"/>
</dbReference>
<accession>A0AAN7Q9L7</accession>
<protein>
    <recommendedName>
        <fullName evidence="2">VAN3-binding protein-like auxin canalisation domain-containing protein</fullName>
    </recommendedName>
</protein>
<dbReference type="PANTHER" id="PTHR45752:SF187">
    <property type="entry name" value="LEUCINE-RICH REPEAT AND IQ DOMAIN-CONTAINING PROTEIN 4"/>
    <property type="match status" value="1"/>
</dbReference>